<feature type="compositionally biased region" description="Low complexity" evidence="1">
    <location>
        <begin position="187"/>
        <end position="218"/>
    </location>
</feature>
<dbReference type="InterPro" id="IPR001387">
    <property type="entry name" value="Cro/C1-type_HTH"/>
</dbReference>
<evidence type="ECO:0000259" key="2">
    <source>
        <dbReference type="SMART" id="SM00530"/>
    </source>
</evidence>
<name>A0A7G7BMZ6_9ACTN</name>
<dbReference type="CDD" id="cd00093">
    <property type="entry name" value="HTH_XRE"/>
    <property type="match status" value="1"/>
</dbReference>
<keyword evidence="4" id="KW-1185">Reference proteome</keyword>
<dbReference type="SMART" id="SM00530">
    <property type="entry name" value="HTH_XRE"/>
    <property type="match status" value="1"/>
</dbReference>
<dbReference type="Pfam" id="PF13560">
    <property type="entry name" value="HTH_31"/>
    <property type="match status" value="1"/>
</dbReference>
<dbReference type="EMBL" id="CP045702">
    <property type="protein sequence ID" value="QNE76711.1"/>
    <property type="molecule type" value="Genomic_DNA"/>
</dbReference>
<feature type="compositionally biased region" description="Low complexity" evidence="1">
    <location>
        <begin position="103"/>
        <end position="112"/>
    </location>
</feature>
<proteinExistence type="predicted"/>
<protein>
    <submittedName>
        <fullName evidence="3">Helix-turn-helix domain-containing protein</fullName>
    </submittedName>
</protein>
<gene>
    <name evidence="3" type="ORF">F0344_20645</name>
</gene>
<feature type="region of interest" description="Disordered" evidence="1">
    <location>
        <begin position="163"/>
        <end position="247"/>
    </location>
</feature>
<dbReference type="KEGG" id="sfiy:F0344_20645"/>
<feature type="region of interest" description="Disordered" evidence="1">
    <location>
        <begin position="87"/>
        <end position="134"/>
    </location>
</feature>
<evidence type="ECO:0000313" key="3">
    <source>
        <dbReference type="EMBL" id="QNE76711.1"/>
    </source>
</evidence>
<dbReference type="Gene3D" id="1.10.260.40">
    <property type="entry name" value="lambda repressor-like DNA-binding domains"/>
    <property type="match status" value="1"/>
</dbReference>
<dbReference type="AlphaFoldDB" id="A0A7G7BMZ6"/>
<evidence type="ECO:0000313" key="4">
    <source>
        <dbReference type="Proteomes" id="UP000515307"/>
    </source>
</evidence>
<dbReference type="Proteomes" id="UP000515307">
    <property type="component" value="Chromosome"/>
</dbReference>
<evidence type="ECO:0000256" key="1">
    <source>
        <dbReference type="SAM" id="MobiDB-lite"/>
    </source>
</evidence>
<dbReference type="RefSeq" id="WP_185300172.1">
    <property type="nucleotide sequence ID" value="NZ_CP045702.1"/>
</dbReference>
<dbReference type="GO" id="GO:0003677">
    <property type="term" value="F:DNA binding"/>
    <property type="evidence" value="ECO:0007669"/>
    <property type="project" value="InterPro"/>
</dbReference>
<accession>A0A7G7BMZ6</accession>
<feature type="compositionally biased region" description="Pro residues" evidence="1">
    <location>
        <begin position="116"/>
        <end position="125"/>
    </location>
</feature>
<dbReference type="SUPFAM" id="SSF47413">
    <property type="entry name" value="lambda repressor-like DNA-binding domains"/>
    <property type="match status" value="1"/>
</dbReference>
<dbReference type="InterPro" id="IPR010982">
    <property type="entry name" value="Lambda_DNA-bd_dom_sf"/>
</dbReference>
<feature type="domain" description="HTH cro/C1-type" evidence="2">
    <location>
        <begin position="11"/>
        <end position="67"/>
    </location>
</feature>
<reference evidence="4" key="1">
    <citation type="submission" date="2019-10" db="EMBL/GenBank/DDBJ databases">
        <title>Antimicrobial potential of Antarctic Bacteria.</title>
        <authorList>
            <person name="Benaud N."/>
            <person name="Edwards R.J."/>
            <person name="Ferrari B.C."/>
        </authorList>
    </citation>
    <scope>NUCLEOTIDE SEQUENCE [LARGE SCALE GENOMIC DNA]</scope>
    <source>
        <strain evidence="4">NBSH44</strain>
    </source>
</reference>
<organism evidence="3 4">
    <name type="scientific">Streptomyces finlayi</name>
    <dbReference type="NCBI Taxonomy" id="67296"/>
    <lineage>
        <taxon>Bacteria</taxon>
        <taxon>Bacillati</taxon>
        <taxon>Actinomycetota</taxon>
        <taxon>Actinomycetes</taxon>
        <taxon>Kitasatosporales</taxon>
        <taxon>Streptomycetaceae</taxon>
        <taxon>Streptomyces</taxon>
    </lineage>
</organism>
<feature type="compositionally biased region" description="Acidic residues" evidence="1">
    <location>
        <begin position="92"/>
        <end position="102"/>
    </location>
</feature>
<sequence>MGTEIQDFAARLRGLKERSGLSYGTLAQKLHMSTSTVHRYCNGDAVPHDYAPVERFARVCRASGDELVALHRAWILADEAKRRKAPGAVAEAEAEAETEAPEDAVSGAAASEPEPEPVSEPVPEPEPARAPGRRNRPLRLTLVAAAVVALAVPTTVVLTRTAPSQGSGTVASGKGQETGAGAPSGEGKPSGTATAGGKASGSPSPSDAGASTSASASAEPSRTVKPETSGGAGARTGLPLAAHIRPETWEDKCDQTYMLDRKPERVPPPPYEPDAGVWAGALGAVPGGLKRIDVVVQGKEADAVVLQAMHVRVVGRTAAPAWQAYSMLQGCGSGVLVSTYEVDLDAARPLFKAVPTDNGERTLPANPLPLKTSANDPVVLVVYARTQTYDARWHLELDWSSGDRSGTMRIDDNGKPFRTMSLNDRPLYDYWAEKKTWVLRDY</sequence>